<feature type="compositionally biased region" description="Acidic residues" evidence="1">
    <location>
        <begin position="93"/>
        <end position="113"/>
    </location>
</feature>
<organism evidence="2 3">
    <name type="scientific">Oedothorax gibbosus</name>
    <dbReference type="NCBI Taxonomy" id="931172"/>
    <lineage>
        <taxon>Eukaryota</taxon>
        <taxon>Metazoa</taxon>
        <taxon>Ecdysozoa</taxon>
        <taxon>Arthropoda</taxon>
        <taxon>Chelicerata</taxon>
        <taxon>Arachnida</taxon>
        <taxon>Araneae</taxon>
        <taxon>Araneomorphae</taxon>
        <taxon>Entelegynae</taxon>
        <taxon>Araneoidea</taxon>
        <taxon>Linyphiidae</taxon>
        <taxon>Erigoninae</taxon>
        <taxon>Oedothorax</taxon>
    </lineage>
</organism>
<feature type="compositionally biased region" description="Polar residues" evidence="1">
    <location>
        <begin position="570"/>
        <end position="593"/>
    </location>
</feature>
<reference evidence="2 3" key="1">
    <citation type="journal article" date="2022" name="Nat. Ecol. Evol.">
        <title>A masculinizing supergene underlies an exaggerated male reproductive morph in a spider.</title>
        <authorList>
            <person name="Hendrickx F."/>
            <person name="De Corte Z."/>
            <person name="Sonet G."/>
            <person name="Van Belleghem S.M."/>
            <person name="Kostlbacher S."/>
            <person name="Vangestel C."/>
        </authorList>
    </citation>
    <scope>NUCLEOTIDE SEQUENCE [LARGE SCALE GENOMIC DNA]</scope>
    <source>
        <strain evidence="2">W744_W776</strain>
    </source>
</reference>
<dbReference type="AlphaFoldDB" id="A0AAV6VC43"/>
<dbReference type="EMBL" id="JAFNEN010000119">
    <property type="protein sequence ID" value="KAG8193550.1"/>
    <property type="molecule type" value="Genomic_DNA"/>
</dbReference>
<sequence>MLSEFKQTDYSIHDFEYLVTAVQRTMFRVQENLDGTTSIYCKNNGNLLCKISTKGTSSVPRPVNVVEPQPSNTKWLNNRPEYATNENPGQRFEDEESPIPSDNEDPKDELEDGGTQEGFLRFFDLIPNERLQATPREKLWTEFPLRKISRSNECRSHLREDKIPEQLPLTSHWVRRLLPMLGKGAFVQEEKLQVLLRSYDSFCRHPYNTACPTSCHFPKLRCREKKQYAISTPLKVLKNLDTAHTYSMGRRQREERKRTLRTGLDAPSRRLLRKFNGTKCNVLLKRLPQAEIDDWLSRRSPPSDSDDSDIEILEADPTYRPSRKVAALPPSRSRRGKVKEAPKAEKVAPSTRRCSVYLRDIVLDIRRRSNGYHYYRDTRIKVHNYRDFLDSLISNRPLLNRVYTARCTEPSGAFERNGIPTKPSASFQDMFMASVAKWPHVSSRPNQAVKMGNKRTAFVALGGHSSAKVGHKVAKPAQQQVAKFGQKAQPTATRTKGMMQMKPVASSVQTLKKSTVVLDLDTNSSAIRQLMKSPASTKSSVVVLRQQQSDDEDIPLIDLTEDSPPREPGSQISRRIANSNLVGSTHGPGSSRSGISVCPLSLLKSPSGNPARRQSSAVPLVHQIVGQPTKGQFPLTVGTDVRRPPSQETSGGHLVVYPQTDQRSFVVSQWRFRCFACGFQRFFYGPQDQPKEVETAVRDHLRLFHYVGEPEAFISRYLDSVNRCTVIEAFPGFKESEDD</sequence>
<name>A0AAV6VC43_9ARAC</name>
<evidence type="ECO:0000313" key="3">
    <source>
        <dbReference type="Proteomes" id="UP000827092"/>
    </source>
</evidence>
<dbReference type="Proteomes" id="UP000827092">
    <property type="component" value="Unassembled WGS sequence"/>
</dbReference>
<feature type="region of interest" description="Disordered" evidence="1">
    <location>
        <begin position="552"/>
        <end position="593"/>
    </location>
</feature>
<feature type="region of interest" description="Disordered" evidence="1">
    <location>
        <begin position="66"/>
        <end position="113"/>
    </location>
</feature>
<evidence type="ECO:0000313" key="2">
    <source>
        <dbReference type="EMBL" id="KAG8193550.1"/>
    </source>
</evidence>
<protein>
    <submittedName>
        <fullName evidence="2">Uncharacterized protein</fullName>
    </submittedName>
</protein>
<comment type="caution">
    <text evidence="2">The sequence shown here is derived from an EMBL/GenBank/DDBJ whole genome shotgun (WGS) entry which is preliminary data.</text>
</comment>
<gene>
    <name evidence="2" type="ORF">JTE90_003759</name>
</gene>
<feature type="region of interest" description="Disordered" evidence="1">
    <location>
        <begin position="321"/>
        <end position="346"/>
    </location>
</feature>
<evidence type="ECO:0000256" key="1">
    <source>
        <dbReference type="SAM" id="MobiDB-lite"/>
    </source>
</evidence>
<accession>A0AAV6VC43</accession>
<keyword evidence="3" id="KW-1185">Reference proteome</keyword>
<feature type="compositionally biased region" description="Acidic residues" evidence="1">
    <location>
        <begin position="552"/>
        <end position="561"/>
    </location>
</feature>
<proteinExistence type="predicted"/>